<proteinExistence type="predicted"/>
<reference evidence="3" key="1">
    <citation type="journal article" date="2019" name="Int. J. Syst. Evol. Microbiol.">
        <title>The Global Catalogue of Microorganisms (GCM) 10K type strain sequencing project: providing services to taxonomists for standard genome sequencing and annotation.</title>
        <authorList>
            <consortium name="The Broad Institute Genomics Platform"/>
            <consortium name="The Broad Institute Genome Sequencing Center for Infectious Disease"/>
            <person name="Wu L."/>
            <person name="Ma J."/>
        </authorList>
    </citation>
    <scope>NUCLEOTIDE SEQUENCE [LARGE SCALE GENOMIC DNA]</scope>
    <source>
        <strain evidence="3">JCM 30846</strain>
    </source>
</reference>
<dbReference type="EMBL" id="BAABEP010000091">
    <property type="protein sequence ID" value="GAA3761161.1"/>
    <property type="molecule type" value="Genomic_DNA"/>
</dbReference>
<evidence type="ECO:0000313" key="3">
    <source>
        <dbReference type="Proteomes" id="UP001499884"/>
    </source>
</evidence>
<protein>
    <submittedName>
        <fullName evidence="2">Uncharacterized protein</fullName>
    </submittedName>
</protein>
<keyword evidence="3" id="KW-1185">Reference proteome</keyword>
<gene>
    <name evidence="2" type="ORF">GCM10023082_64010</name>
</gene>
<comment type="caution">
    <text evidence="2">The sequence shown here is derived from an EMBL/GenBank/DDBJ whole genome shotgun (WGS) entry which is preliminary data.</text>
</comment>
<evidence type="ECO:0000256" key="1">
    <source>
        <dbReference type="SAM" id="MobiDB-lite"/>
    </source>
</evidence>
<organism evidence="2 3">
    <name type="scientific">Streptomyces tremellae</name>
    <dbReference type="NCBI Taxonomy" id="1124239"/>
    <lineage>
        <taxon>Bacteria</taxon>
        <taxon>Bacillati</taxon>
        <taxon>Actinomycetota</taxon>
        <taxon>Actinomycetes</taxon>
        <taxon>Kitasatosporales</taxon>
        <taxon>Streptomycetaceae</taxon>
        <taxon>Streptomyces</taxon>
    </lineage>
</organism>
<accession>A0ABP7GD40</accession>
<feature type="region of interest" description="Disordered" evidence="1">
    <location>
        <begin position="1"/>
        <end position="108"/>
    </location>
</feature>
<name>A0ABP7GD40_9ACTN</name>
<dbReference type="Proteomes" id="UP001499884">
    <property type="component" value="Unassembled WGS sequence"/>
</dbReference>
<feature type="compositionally biased region" description="Basic and acidic residues" evidence="1">
    <location>
        <begin position="33"/>
        <end position="42"/>
    </location>
</feature>
<evidence type="ECO:0000313" key="2">
    <source>
        <dbReference type="EMBL" id="GAA3761161.1"/>
    </source>
</evidence>
<sequence length="108" mass="11030">MLNPTATHRTGDGGVVKALARCGTGEAPGVRRPRQETSESQEHASMSEAKKDEEITTLDSHAPAPPADGKAAAKDADAAADEVTTLDSHAGSEPADGPPIKPLDSHAP</sequence>